<dbReference type="OrthoDB" id="909122at2759"/>
<accession>A0A2G9HGJ2</accession>
<dbReference type="PANTHER" id="PTHR37611">
    <property type="entry name" value="VIRUS-SPECIFIC-SIGNALING-PATHWAY REGULATED PROTEIN-RELATED"/>
    <property type="match status" value="1"/>
</dbReference>
<protein>
    <submittedName>
        <fullName evidence="1">Uncharacterized protein</fullName>
    </submittedName>
</protein>
<comment type="caution">
    <text evidence="1">The sequence shown here is derived from an EMBL/GenBank/DDBJ whole genome shotgun (WGS) entry which is preliminary data.</text>
</comment>
<sequence length="146" mass="17001">MANATATENCLFNQSFDDFNVVEFPNVDDSLLMSLLEDSHAEEYGDDERLRFVIQSFEAEILNQESCLETYQPEDYGFSDVGFEWIDMEMDYKSPNDEISSYFINHCLSDEIGIMSELGVMSDYSRVCYGMPMEEENYCGLWQTWQ</sequence>
<keyword evidence="2" id="KW-1185">Reference proteome</keyword>
<dbReference type="STRING" id="429701.A0A2G9HGJ2"/>
<gene>
    <name evidence="1" type="ORF">CDL12_10702</name>
</gene>
<evidence type="ECO:0000313" key="1">
    <source>
        <dbReference type="EMBL" id="PIN16644.1"/>
    </source>
</evidence>
<dbReference type="EMBL" id="NKXS01001824">
    <property type="protein sequence ID" value="PIN16644.1"/>
    <property type="molecule type" value="Genomic_DNA"/>
</dbReference>
<proteinExistence type="predicted"/>
<dbReference type="Proteomes" id="UP000231279">
    <property type="component" value="Unassembled WGS sequence"/>
</dbReference>
<dbReference type="AlphaFoldDB" id="A0A2G9HGJ2"/>
<evidence type="ECO:0000313" key="2">
    <source>
        <dbReference type="Proteomes" id="UP000231279"/>
    </source>
</evidence>
<dbReference type="PANTHER" id="PTHR37611:SF4">
    <property type="entry name" value="OS06G0538400 PROTEIN"/>
    <property type="match status" value="1"/>
</dbReference>
<reference evidence="2" key="1">
    <citation type="journal article" date="2018" name="Gigascience">
        <title>Genome assembly of the Pink Ipe (Handroanthus impetiginosus, Bignoniaceae), a highly valued, ecologically keystone Neotropical timber forest tree.</title>
        <authorList>
            <person name="Silva-Junior O.B."/>
            <person name="Grattapaglia D."/>
            <person name="Novaes E."/>
            <person name="Collevatti R.G."/>
        </authorList>
    </citation>
    <scope>NUCLEOTIDE SEQUENCE [LARGE SCALE GENOMIC DNA]</scope>
    <source>
        <strain evidence="2">cv. UFG-1</strain>
    </source>
</reference>
<name>A0A2G9HGJ2_9LAMI</name>
<organism evidence="1 2">
    <name type="scientific">Handroanthus impetiginosus</name>
    <dbReference type="NCBI Taxonomy" id="429701"/>
    <lineage>
        <taxon>Eukaryota</taxon>
        <taxon>Viridiplantae</taxon>
        <taxon>Streptophyta</taxon>
        <taxon>Embryophyta</taxon>
        <taxon>Tracheophyta</taxon>
        <taxon>Spermatophyta</taxon>
        <taxon>Magnoliopsida</taxon>
        <taxon>eudicotyledons</taxon>
        <taxon>Gunneridae</taxon>
        <taxon>Pentapetalae</taxon>
        <taxon>asterids</taxon>
        <taxon>lamiids</taxon>
        <taxon>Lamiales</taxon>
        <taxon>Bignoniaceae</taxon>
        <taxon>Crescentiina</taxon>
        <taxon>Tabebuia alliance</taxon>
        <taxon>Handroanthus</taxon>
    </lineage>
</organism>